<dbReference type="RefSeq" id="WP_194514318.1">
    <property type="nucleotide sequence ID" value="NZ_JADIXP010000019.1"/>
</dbReference>
<dbReference type="Proteomes" id="UP000628560">
    <property type="component" value="Unassembled WGS sequence"/>
</dbReference>
<proteinExistence type="predicted"/>
<keyword evidence="1" id="KW-0472">Membrane</keyword>
<comment type="caution">
    <text evidence="3">The sequence shown here is derived from an EMBL/GenBank/DDBJ whole genome shotgun (WGS) entry which is preliminary data.</text>
</comment>
<feature type="domain" description="Pili assembly chaperone N-terminal" evidence="2">
    <location>
        <begin position="59"/>
        <end position="142"/>
    </location>
</feature>
<dbReference type="PANTHER" id="PTHR30251:SF2">
    <property type="entry name" value="FIMBRIAL CHAPERONE YADV-RELATED"/>
    <property type="match status" value="1"/>
</dbReference>
<keyword evidence="1" id="KW-1133">Transmembrane helix</keyword>
<dbReference type="EMBL" id="JADIXP010000019">
    <property type="protein sequence ID" value="MBF4180419.1"/>
    <property type="molecule type" value="Genomic_DNA"/>
</dbReference>
<dbReference type="Gene3D" id="2.60.40.10">
    <property type="entry name" value="Immunoglobulins"/>
    <property type="match status" value="1"/>
</dbReference>
<dbReference type="InterPro" id="IPR013783">
    <property type="entry name" value="Ig-like_fold"/>
</dbReference>
<accession>A0ABD4KF57</accession>
<gene>
    <name evidence="3" type="ORF">ISP11_21425</name>
</gene>
<feature type="transmembrane region" description="Helical" evidence="1">
    <location>
        <begin position="30"/>
        <end position="51"/>
    </location>
</feature>
<dbReference type="InterPro" id="IPR050643">
    <property type="entry name" value="Periplasmic_pilus_chap"/>
</dbReference>
<dbReference type="PANTHER" id="PTHR30251">
    <property type="entry name" value="PILUS ASSEMBLY CHAPERONE"/>
    <property type="match status" value="1"/>
</dbReference>
<dbReference type="InterPro" id="IPR008962">
    <property type="entry name" value="PapD-like_sf"/>
</dbReference>
<dbReference type="AlphaFoldDB" id="A0ABD4KF57"/>
<organism evidence="3 4">
    <name type="scientific">Lelliottia nimipressuralis</name>
    <dbReference type="NCBI Taxonomy" id="69220"/>
    <lineage>
        <taxon>Bacteria</taxon>
        <taxon>Pseudomonadati</taxon>
        <taxon>Pseudomonadota</taxon>
        <taxon>Gammaproteobacteria</taxon>
        <taxon>Enterobacterales</taxon>
        <taxon>Enterobacteriaceae</taxon>
        <taxon>Lelliottia</taxon>
    </lineage>
</organism>
<keyword evidence="1" id="KW-0812">Transmembrane</keyword>
<feature type="non-terminal residue" evidence="3">
    <location>
        <position position="142"/>
    </location>
</feature>
<dbReference type="Pfam" id="PF00345">
    <property type="entry name" value="PapD_N"/>
    <property type="match status" value="1"/>
</dbReference>
<reference evidence="3 4" key="1">
    <citation type="submission" date="2020-11" db="EMBL/GenBank/DDBJ databases">
        <title>Identification of Lelliottia nimipressuralis from Wound Infection by Whole Genome-Based Bacterial Identification.</title>
        <authorList>
            <person name="Navarathna D.H."/>
            <person name="Choi H."/>
            <person name="Jinadatha C."/>
            <person name="Chatterjee P."/>
            <person name="Hwang M."/>
        </authorList>
    </citation>
    <scope>NUCLEOTIDE SEQUENCE [LARGE SCALE GENOMIC DNA]</scope>
    <source>
        <strain evidence="3 4">DN2020</strain>
    </source>
</reference>
<dbReference type="InterPro" id="IPR016147">
    <property type="entry name" value="Pili_assmbl_chaperone_N"/>
</dbReference>
<dbReference type="InterPro" id="IPR001829">
    <property type="entry name" value="Pili_assmbl_chaperone_bac"/>
</dbReference>
<sequence length="142" mass="15193">MSVFTSDATLRVSQNSSAPALPLSRTLLKVLSAGTSLLFGCLIATIATLSLMSAPAHAGLTVGGTRVVFFGNKKEVPLTVTNSQNSSVYLIRSWVESTDKAVKAPFIITPPLFRIDPGQENALRIAQSSNTLPQDKESLFWV</sequence>
<protein>
    <submittedName>
        <fullName evidence="3">Molecular chaperone</fullName>
    </submittedName>
</protein>
<evidence type="ECO:0000313" key="3">
    <source>
        <dbReference type="EMBL" id="MBF4180419.1"/>
    </source>
</evidence>
<dbReference type="PRINTS" id="PR00969">
    <property type="entry name" value="CHAPERONPILI"/>
</dbReference>
<evidence type="ECO:0000256" key="1">
    <source>
        <dbReference type="SAM" id="Phobius"/>
    </source>
</evidence>
<name>A0ABD4KF57_9ENTR</name>
<dbReference type="SUPFAM" id="SSF49354">
    <property type="entry name" value="PapD-like"/>
    <property type="match status" value="1"/>
</dbReference>
<evidence type="ECO:0000259" key="2">
    <source>
        <dbReference type="Pfam" id="PF00345"/>
    </source>
</evidence>
<evidence type="ECO:0000313" key="4">
    <source>
        <dbReference type="Proteomes" id="UP000628560"/>
    </source>
</evidence>